<protein>
    <recommendedName>
        <fullName evidence="3">DUF4160 domain-containing protein</fullName>
    </recommendedName>
</protein>
<evidence type="ECO:0008006" key="3">
    <source>
        <dbReference type="Google" id="ProtNLM"/>
    </source>
</evidence>
<sequence length="79" mass="9001">MVTIHRAHGLRVIIFTDDHEPAHVHVFGDGHAKINLIGPDGAPALVRAENMKANDLRRAMQLIRDQQDQFLAKWREFHG</sequence>
<name>A0A1W2EVD4_9RHOB</name>
<dbReference type="InterPro" id="IPR025427">
    <property type="entry name" value="DUF4160"/>
</dbReference>
<keyword evidence="2" id="KW-1185">Reference proteome</keyword>
<organism evidence="1 2">
    <name type="scientific">Primorskyibacter flagellatus</name>
    <dbReference type="NCBI Taxonomy" id="1387277"/>
    <lineage>
        <taxon>Bacteria</taxon>
        <taxon>Pseudomonadati</taxon>
        <taxon>Pseudomonadota</taxon>
        <taxon>Alphaproteobacteria</taxon>
        <taxon>Rhodobacterales</taxon>
        <taxon>Roseobacteraceae</taxon>
        <taxon>Primorskyibacter</taxon>
    </lineage>
</organism>
<accession>A0A1W2EVD4</accession>
<dbReference type="Pfam" id="PF13711">
    <property type="entry name" value="DUF4160"/>
    <property type="match status" value="1"/>
</dbReference>
<dbReference type="STRING" id="1387277.SAMN06295998_1502"/>
<reference evidence="1 2" key="1">
    <citation type="submission" date="2017-04" db="EMBL/GenBank/DDBJ databases">
        <authorList>
            <person name="Afonso C.L."/>
            <person name="Miller P.J."/>
            <person name="Scott M.A."/>
            <person name="Spackman E."/>
            <person name="Goraichik I."/>
            <person name="Dimitrov K.M."/>
            <person name="Suarez D.L."/>
            <person name="Swayne D.E."/>
        </authorList>
    </citation>
    <scope>NUCLEOTIDE SEQUENCE [LARGE SCALE GENOMIC DNA]</scope>
    <source>
        <strain evidence="1 2">CGMCC 1.12644</strain>
    </source>
</reference>
<dbReference type="RefSeq" id="WP_084355183.1">
    <property type="nucleotide sequence ID" value="NZ_FWYD01000050.1"/>
</dbReference>
<dbReference type="AlphaFoldDB" id="A0A1W2EVD4"/>
<dbReference type="Proteomes" id="UP000192330">
    <property type="component" value="Unassembled WGS sequence"/>
</dbReference>
<gene>
    <name evidence="1" type="ORF">SAMN06295998_1502</name>
</gene>
<dbReference type="EMBL" id="FWYD01000050">
    <property type="protein sequence ID" value="SMD13625.1"/>
    <property type="molecule type" value="Genomic_DNA"/>
</dbReference>
<dbReference type="OrthoDB" id="122670at2"/>
<evidence type="ECO:0000313" key="1">
    <source>
        <dbReference type="EMBL" id="SMD13625.1"/>
    </source>
</evidence>
<proteinExistence type="predicted"/>
<evidence type="ECO:0000313" key="2">
    <source>
        <dbReference type="Proteomes" id="UP000192330"/>
    </source>
</evidence>